<organism evidence="8 9">
    <name type="scientific">Gottschalkia acidurici (strain ATCC 7906 / DSM 604 / BCRC 14475 / CIP 104303 / KCTC 5404 / NCIMB 10678 / 9a)</name>
    <name type="common">Clostridium acidurici</name>
    <dbReference type="NCBI Taxonomy" id="1128398"/>
    <lineage>
        <taxon>Bacteria</taxon>
        <taxon>Bacillati</taxon>
        <taxon>Bacillota</taxon>
        <taxon>Tissierellia</taxon>
        <taxon>Tissierellales</taxon>
        <taxon>Gottschalkiaceae</taxon>
        <taxon>Gottschalkia</taxon>
    </lineage>
</organism>
<evidence type="ECO:0000259" key="7">
    <source>
        <dbReference type="Pfam" id="PF10502"/>
    </source>
</evidence>
<evidence type="ECO:0000256" key="2">
    <source>
        <dbReference type="ARBA" id="ARBA00009370"/>
    </source>
</evidence>
<dbReference type="PANTHER" id="PTHR43390:SF1">
    <property type="entry name" value="CHLOROPLAST PROCESSING PEPTIDASE"/>
    <property type="match status" value="1"/>
</dbReference>
<sequence>MNLRKELMEWIKCIVVSVIIALVIRTFIFNSTKVIGSSMYPTLHENDRLFSMKIVYLLGEPKREDIVVIQAPDDPSKDYIKRVIGVAGDKVEIKDGNVYVNGEKKEEKYIAEGSFTEVYNENSWEVPEGYIFVLGDNREPGASKDSRSFGIVETDSVKGKASYRYFPFDRFGSL</sequence>
<evidence type="ECO:0000256" key="3">
    <source>
        <dbReference type="ARBA" id="ARBA00022670"/>
    </source>
</evidence>
<dbReference type="GO" id="GO:0009003">
    <property type="term" value="F:signal peptidase activity"/>
    <property type="evidence" value="ECO:0007669"/>
    <property type="project" value="UniProtKB-EC"/>
</dbReference>
<dbReference type="Pfam" id="PF10502">
    <property type="entry name" value="Peptidase_S26"/>
    <property type="match status" value="1"/>
</dbReference>
<accession>K0B1L4</accession>
<keyword evidence="3 6" id="KW-0645">Protease</keyword>
<dbReference type="CDD" id="cd06530">
    <property type="entry name" value="S26_SPase_I"/>
    <property type="match status" value="1"/>
</dbReference>
<feature type="active site" evidence="5">
    <location>
        <position position="38"/>
    </location>
</feature>
<name>K0B1L4_GOTA9</name>
<gene>
    <name evidence="8" type="primary">lepB</name>
    <name evidence="8" type="ordered locus">Curi_c18340</name>
</gene>
<dbReference type="InterPro" id="IPR000223">
    <property type="entry name" value="Pept_S26A_signal_pept_1"/>
</dbReference>
<evidence type="ECO:0000256" key="5">
    <source>
        <dbReference type="PIRSR" id="PIRSR600223-1"/>
    </source>
</evidence>
<feature type="transmembrane region" description="Helical" evidence="6">
    <location>
        <begin position="7"/>
        <end position="28"/>
    </location>
</feature>
<dbReference type="KEGG" id="cad:Curi_c18340"/>
<dbReference type="Gene3D" id="2.10.109.10">
    <property type="entry name" value="Umud Fragment, subunit A"/>
    <property type="match status" value="1"/>
</dbReference>
<evidence type="ECO:0000256" key="6">
    <source>
        <dbReference type="RuleBase" id="RU362042"/>
    </source>
</evidence>
<keyword evidence="6" id="KW-0812">Transmembrane</keyword>
<dbReference type="PANTHER" id="PTHR43390">
    <property type="entry name" value="SIGNAL PEPTIDASE I"/>
    <property type="match status" value="1"/>
</dbReference>
<protein>
    <recommendedName>
        <fullName evidence="6">Signal peptidase I</fullName>
        <ecNumber evidence="6">3.4.21.89</ecNumber>
    </recommendedName>
</protein>
<dbReference type="GO" id="GO:0004252">
    <property type="term" value="F:serine-type endopeptidase activity"/>
    <property type="evidence" value="ECO:0007669"/>
    <property type="project" value="InterPro"/>
</dbReference>
<dbReference type="Proteomes" id="UP000006094">
    <property type="component" value="Chromosome"/>
</dbReference>
<feature type="active site" evidence="5">
    <location>
        <position position="81"/>
    </location>
</feature>
<dbReference type="InterPro" id="IPR036286">
    <property type="entry name" value="LexA/Signal_pep-like_sf"/>
</dbReference>
<evidence type="ECO:0000313" key="8">
    <source>
        <dbReference type="EMBL" id="AFS78840.1"/>
    </source>
</evidence>
<dbReference type="InterPro" id="IPR019533">
    <property type="entry name" value="Peptidase_S26"/>
</dbReference>
<dbReference type="PRINTS" id="PR00727">
    <property type="entry name" value="LEADERPTASE"/>
</dbReference>
<dbReference type="eggNOG" id="COG0681">
    <property type="taxonomic scope" value="Bacteria"/>
</dbReference>
<dbReference type="NCBIfam" id="TIGR02227">
    <property type="entry name" value="sigpep_I_bact"/>
    <property type="match status" value="1"/>
</dbReference>
<dbReference type="STRING" id="1128398.Curi_c18340"/>
<comment type="subcellular location">
    <subcellularLocation>
        <location evidence="1">Cell membrane</location>
        <topology evidence="1">Single-pass type II membrane protein</topology>
    </subcellularLocation>
    <subcellularLocation>
        <location evidence="6">Membrane</location>
        <topology evidence="6">Single-pass type II membrane protein</topology>
    </subcellularLocation>
</comment>
<reference evidence="8 9" key="1">
    <citation type="journal article" date="2012" name="PLoS ONE">
        <title>The purine-utilizing bacterium Clostridium acidurici 9a: a genome-guided metabolic reconsideration.</title>
        <authorList>
            <person name="Hartwich K."/>
            <person name="Poehlein A."/>
            <person name="Daniel R."/>
        </authorList>
    </citation>
    <scope>NUCLEOTIDE SEQUENCE [LARGE SCALE GENOMIC DNA]</scope>
    <source>
        <strain evidence="9">ATCC 7906 / DSM 604 / BCRC 14475 / CIP 104303 / KCTC 5404 / NCIMB 10678 / 9a</strain>
    </source>
</reference>
<keyword evidence="4 6" id="KW-0378">Hydrolase</keyword>
<evidence type="ECO:0000313" key="9">
    <source>
        <dbReference type="Proteomes" id="UP000006094"/>
    </source>
</evidence>
<dbReference type="RefSeq" id="WP_014967976.1">
    <property type="nucleotide sequence ID" value="NC_018664.1"/>
</dbReference>
<dbReference type="EC" id="3.4.21.89" evidence="6"/>
<dbReference type="PROSITE" id="PS00501">
    <property type="entry name" value="SPASE_I_1"/>
    <property type="match status" value="1"/>
</dbReference>
<dbReference type="GO" id="GO:0006465">
    <property type="term" value="P:signal peptide processing"/>
    <property type="evidence" value="ECO:0007669"/>
    <property type="project" value="InterPro"/>
</dbReference>
<dbReference type="EMBL" id="CP003326">
    <property type="protein sequence ID" value="AFS78840.1"/>
    <property type="molecule type" value="Genomic_DNA"/>
</dbReference>
<dbReference type="HOGENOM" id="CLU_028723_5_0_9"/>
<evidence type="ECO:0000256" key="4">
    <source>
        <dbReference type="ARBA" id="ARBA00022801"/>
    </source>
</evidence>
<dbReference type="PATRIC" id="fig|1128398.3.peg.1885"/>
<comment type="similarity">
    <text evidence="2 6">Belongs to the peptidase S26 family.</text>
</comment>
<comment type="catalytic activity">
    <reaction evidence="6">
        <text>Cleavage of hydrophobic, N-terminal signal or leader sequences from secreted and periplasmic proteins.</text>
        <dbReference type="EC" id="3.4.21.89"/>
    </reaction>
</comment>
<evidence type="ECO:0000256" key="1">
    <source>
        <dbReference type="ARBA" id="ARBA00004401"/>
    </source>
</evidence>
<keyword evidence="9" id="KW-1185">Reference proteome</keyword>
<keyword evidence="6" id="KW-0472">Membrane</keyword>
<feature type="domain" description="Peptidase S26" evidence="7">
    <location>
        <begin position="8"/>
        <end position="166"/>
    </location>
</feature>
<proteinExistence type="inferred from homology"/>
<dbReference type="SUPFAM" id="SSF51306">
    <property type="entry name" value="LexA/Signal peptidase"/>
    <property type="match status" value="1"/>
</dbReference>
<keyword evidence="6" id="KW-1133">Transmembrane helix</keyword>
<dbReference type="GO" id="GO:0005886">
    <property type="term" value="C:plasma membrane"/>
    <property type="evidence" value="ECO:0007669"/>
    <property type="project" value="UniProtKB-SubCell"/>
</dbReference>
<dbReference type="AlphaFoldDB" id="K0B1L4"/>
<dbReference type="InterPro" id="IPR019756">
    <property type="entry name" value="Pept_S26A_signal_pept_1_Ser-AS"/>
</dbReference>